<name>A0A5J4V9N6_9EUKA</name>
<organism evidence="2 3">
    <name type="scientific">Streblomastix strix</name>
    <dbReference type="NCBI Taxonomy" id="222440"/>
    <lineage>
        <taxon>Eukaryota</taxon>
        <taxon>Metamonada</taxon>
        <taxon>Preaxostyla</taxon>
        <taxon>Oxymonadida</taxon>
        <taxon>Streblomastigidae</taxon>
        <taxon>Streblomastix</taxon>
    </lineage>
</organism>
<gene>
    <name evidence="2" type="ORF">EZS28_025313</name>
</gene>
<feature type="compositionally biased region" description="Polar residues" evidence="1">
    <location>
        <begin position="1"/>
        <end position="20"/>
    </location>
</feature>
<protein>
    <submittedName>
        <fullName evidence="2">Uncharacterized protein</fullName>
    </submittedName>
</protein>
<evidence type="ECO:0000313" key="2">
    <source>
        <dbReference type="EMBL" id="KAA6379161.1"/>
    </source>
</evidence>
<feature type="region of interest" description="Disordered" evidence="1">
    <location>
        <begin position="1"/>
        <end position="54"/>
    </location>
</feature>
<dbReference type="EMBL" id="SNRW01008667">
    <property type="protein sequence ID" value="KAA6379161.1"/>
    <property type="molecule type" value="Genomic_DNA"/>
</dbReference>
<dbReference type="AlphaFoldDB" id="A0A5J4V9N6"/>
<sequence>MVPHQEQISATLNTDSSNSRPIRISPDSREVHERRIEIPTRNNKADKDTQKDGEQLHKQLAESTNLSQIAIDTLIADQNIEIWRKRRA</sequence>
<reference evidence="2 3" key="1">
    <citation type="submission" date="2019-03" db="EMBL/GenBank/DDBJ databases">
        <title>Single cell metagenomics reveals metabolic interactions within the superorganism composed of flagellate Streblomastix strix and complex community of Bacteroidetes bacteria on its surface.</title>
        <authorList>
            <person name="Treitli S.C."/>
            <person name="Kolisko M."/>
            <person name="Husnik F."/>
            <person name="Keeling P."/>
            <person name="Hampl V."/>
        </authorList>
    </citation>
    <scope>NUCLEOTIDE SEQUENCE [LARGE SCALE GENOMIC DNA]</scope>
    <source>
        <strain evidence="2">ST1C</strain>
    </source>
</reference>
<feature type="compositionally biased region" description="Basic and acidic residues" evidence="1">
    <location>
        <begin position="26"/>
        <end position="54"/>
    </location>
</feature>
<accession>A0A5J4V9N6</accession>
<evidence type="ECO:0000256" key="1">
    <source>
        <dbReference type="SAM" id="MobiDB-lite"/>
    </source>
</evidence>
<proteinExistence type="predicted"/>
<comment type="caution">
    <text evidence="2">The sequence shown here is derived from an EMBL/GenBank/DDBJ whole genome shotgun (WGS) entry which is preliminary data.</text>
</comment>
<evidence type="ECO:0000313" key="3">
    <source>
        <dbReference type="Proteomes" id="UP000324800"/>
    </source>
</evidence>
<dbReference type="Proteomes" id="UP000324800">
    <property type="component" value="Unassembled WGS sequence"/>
</dbReference>